<dbReference type="SUPFAM" id="SSF53335">
    <property type="entry name" value="S-adenosyl-L-methionine-dependent methyltransferases"/>
    <property type="match status" value="1"/>
</dbReference>
<dbReference type="NCBIfam" id="NF011527">
    <property type="entry name" value="PRK14968.1-1"/>
    <property type="match status" value="1"/>
</dbReference>
<dbReference type="InterPro" id="IPR004557">
    <property type="entry name" value="PrmC-related"/>
</dbReference>
<comment type="caution">
    <text evidence="6">The sequence shown here is derived from an EMBL/GenBank/DDBJ whole genome shotgun (WGS) entry which is preliminary data.</text>
</comment>
<dbReference type="InterPro" id="IPR029063">
    <property type="entry name" value="SAM-dependent_MTases_sf"/>
</dbReference>
<dbReference type="Pfam" id="PF13649">
    <property type="entry name" value="Methyltransf_25"/>
    <property type="match status" value="1"/>
</dbReference>
<dbReference type="GO" id="GO:0032259">
    <property type="term" value="P:methylation"/>
    <property type="evidence" value="ECO:0007669"/>
    <property type="project" value="UniProtKB-KW"/>
</dbReference>
<name>A0A643K3W1_9EURY</name>
<dbReference type="InterPro" id="IPR052190">
    <property type="entry name" value="Euk-Arch_PrmC-MTase"/>
</dbReference>
<evidence type="ECO:0000256" key="1">
    <source>
        <dbReference type="ARBA" id="ARBA00006149"/>
    </source>
</evidence>
<dbReference type="NCBIfam" id="TIGR00537">
    <property type="entry name" value="hemK_rel_arch"/>
    <property type="match status" value="1"/>
</dbReference>
<dbReference type="PANTHER" id="PTHR45875">
    <property type="entry name" value="METHYLTRANSFERASE N6AMT1"/>
    <property type="match status" value="1"/>
</dbReference>
<dbReference type="AlphaFoldDB" id="A0A643K3W1"/>
<dbReference type="PROSITE" id="PS00092">
    <property type="entry name" value="N6_MTASE"/>
    <property type="match status" value="1"/>
</dbReference>
<dbReference type="InterPro" id="IPR002052">
    <property type="entry name" value="DNA_methylase_N6_adenine_CS"/>
</dbReference>
<protein>
    <submittedName>
        <fullName evidence="6">Methyltransferase</fullName>
    </submittedName>
</protein>
<dbReference type="PANTHER" id="PTHR45875:SF1">
    <property type="entry name" value="METHYLTRANSFERASE N6AMT1"/>
    <property type="match status" value="1"/>
</dbReference>
<accession>A0A643K3W1</accession>
<dbReference type="RefSeq" id="WP_151137340.1">
    <property type="nucleotide sequence ID" value="NZ_VZUS01000001.1"/>
</dbReference>
<keyword evidence="4" id="KW-0949">S-adenosyl-L-methionine</keyword>
<proteinExistence type="inferred from homology"/>
<dbReference type="GO" id="GO:0008276">
    <property type="term" value="F:protein methyltransferase activity"/>
    <property type="evidence" value="ECO:0007669"/>
    <property type="project" value="TreeGrafter"/>
</dbReference>
<dbReference type="EMBL" id="VZUS01000001">
    <property type="protein sequence ID" value="KAB1188086.1"/>
    <property type="molecule type" value="Genomic_DNA"/>
</dbReference>
<dbReference type="GO" id="GO:0008757">
    <property type="term" value="F:S-adenosylmethionine-dependent methyltransferase activity"/>
    <property type="evidence" value="ECO:0007669"/>
    <property type="project" value="TreeGrafter"/>
</dbReference>
<keyword evidence="2 6" id="KW-0489">Methyltransferase</keyword>
<evidence type="ECO:0000259" key="5">
    <source>
        <dbReference type="Pfam" id="PF13649"/>
    </source>
</evidence>
<comment type="similarity">
    <text evidence="1">Belongs to the eukaryotic/archaeal PrmC-related family.</text>
</comment>
<reference evidence="6" key="1">
    <citation type="submission" date="2019-09" db="EMBL/GenBank/DDBJ databases">
        <title>Genomic analysis of Haloferax sp. CBA1149.</title>
        <authorList>
            <person name="Roh S.W."/>
        </authorList>
    </citation>
    <scope>NUCLEOTIDE SEQUENCE</scope>
    <source>
        <strain evidence="6">CBA1149</strain>
    </source>
</reference>
<evidence type="ECO:0000256" key="2">
    <source>
        <dbReference type="ARBA" id="ARBA00022603"/>
    </source>
</evidence>
<feature type="domain" description="Methyltransferase" evidence="5">
    <location>
        <begin position="36"/>
        <end position="131"/>
    </location>
</feature>
<gene>
    <name evidence="6" type="ORF">Hfx1149_08575</name>
</gene>
<evidence type="ECO:0000256" key="3">
    <source>
        <dbReference type="ARBA" id="ARBA00022679"/>
    </source>
</evidence>
<evidence type="ECO:0000313" key="6">
    <source>
        <dbReference type="EMBL" id="KAB1188086.1"/>
    </source>
</evidence>
<dbReference type="CDD" id="cd02440">
    <property type="entry name" value="AdoMet_MTases"/>
    <property type="match status" value="1"/>
</dbReference>
<organism evidence="6">
    <name type="scientific">Haloferax sp. CBA1149</name>
    <dbReference type="NCBI Taxonomy" id="2650753"/>
    <lineage>
        <taxon>Archaea</taxon>
        <taxon>Methanobacteriati</taxon>
        <taxon>Methanobacteriota</taxon>
        <taxon>Stenosarchaea group</taxon>
        <taxon>Halobacteria</taxon>
        <taxon>Halobacteriales</taxon>
        <taxon>Haloferacaceae</taxon>
        <taxon>Haloferax</taxon>
    </lineage>
</organism>
<dbReference type="GO" id="GO:0003676">
    <property type="term" value="F:nucleic acid binding"/>
    <property type="evidence" value="ECO:0007669"/>
    <property type="project" value="InterPro"/>
</dbReference>
<evidence type="ECO:0000256" key="4">
    <source>
        <dbReference type="ARBA" id="ARBA00022691"/>
    </source>
</evidence>
<keyword evidence="3 6" id="KW-0808">Transferase</keyword>
<dbReference type="InterPro" id="IPR041698">
    <property type="entry name" value="Methyltransf_25"/>
</dbReference>
<dbReference type="Gene3D" id="3.40.50.150">
    <property type="entry name" value="Vaccinia Virus protein VP39"/>
    <property type="match status" value="1"/>
</dbReference>
<sequence>MTDLAERRGMNTSVYQPAEDSGLLAQAVIGRVSGRVLEVGTGSGWVAEQLVRKTDAEVVASDLNPHACEQAAERSAALREEGERGFHVVRGNLVSPFRDDSFDAVAFNPPYLPEDLEAARDDWMEVALTGGKDGREIINPFLDTVGRVLKPGGEVYLLVSSLTGYDEVLARAEENGFGHEVVVQESYPYETLTVLALK</sequence>
<dbReference type="GO" id="GO:0035657">
    <property type="term" value="C:eRF1 methyltransferase complex"/>
    <property type="evidence" value="ECO:0007669"/>
    <property type="project" value="TreeGrafter"/>
</dbReference>